<keyword evidence="2" id="KW-1185">Reference proteome</keyword>
<dbReference type="AlphaFoldDB" id="S9Q7U0"/>
<evidence type="ECO:0000313" key="1">
    <source>
        <dbReference type="EMBL" id="EPX75658.1"/>
    </source>
</evidence>
<organism evidence="1 2">
    <name type="scientific">Salipiger mucosus DSM 16094</name>
    <dbReference type="NCBI Taxonomy" id="1123237"/>
    <lineage>
        <taxon>Bacteria</taxon>
        <taxon>Pseudomonadati</taxon>
        <taxon>Pseudomonadota</taxon>
        <taxon>Alphaproteobacteria</taxon>
        <taxon>Rhodobacterales</taxon>
        <taxon>Roseobacteraceae</taxon>
        <taxon>Salipiger</taxon>
    </lineage>
</organism>
<reference evidence="2" key="1">
    <citation type="journal article" date="2014" name="Stand. Genomic Sci.">
        <title>Genome sequence of the exopolysaccharide-producing Salipiger mucosus type strain (DSM 16094(T)), a moderately halophilic member of the Roseobacter clade.</title>
        <authorList>
            <person name="Riedel T."/>
            <person name="Spring S."/>
            <person name="Fiebig A."/>
            <person name="Petersen J."/>
            <person name="Kyrpides N.C."/>
            <person name="Goker M."/>
            <person name="Klenk H.P."/>
        </authorList>
    </citation>
    <scope>NUCLEOTIDE SEQUENCE [LARGE SCALE GENOMIC DNA]</scope>
    <source>
        <strain evidence="2">DSM 16094</strain>
    </source>
</reference>
<name>S9Q7U0_9RHOB</name>
<dbReference type="Proteomes" id="UP000015347">
    <property type="component" value="Unassembled WGS sequence"/>
</dbReference>
<sequence>MYIGAFVLVVALGCVAEFFESRAENKRSKRNKAQYDFPGLVD</sequence>
<accession>S9Q7U0</accession>
<dbReference type="HOGENOM" id="CLU_216751_0_0_5"/>
<evidence type="ECO:0000313" key="2">
    <source>
        <dbReference type="Proteomes" id="UP000015347"/>
    </source>
</evidence>
<gene>
    <name evidence="1" type="ORF">Salmuc_04576</name>
</gene>
<proteinExistence type="predicted"/>
<comment type="caution">
    <text evidence="1">The sequence shown here is derived from an EMBL/GenBank/DDBJ whole genome shotgun (WGS) entry which is preliminary data.</text>
</comment>
<dbReference type="EMBL" id="APVH01000070">
    <property type="protein sequence ID" value="EPX75658.1"/>
    <property type="molecule type" value="Genomic_DNA"/>
</dbReference>
<protein>
    <submittedName>
        <fullName evidence="1">Uncharacterized protein</fullName>
    </submittedName>
</protein>